<evidence type="ECO:0000256" key="9">
    <source>
        <dbReference type="ARBA" id="ARBA00022827"/>
    </source>
</evidence>
<dbReference type="Gene3D" id="3.90.660.20">
    <property type="entry name" value="Protoporphyrinogen oxidase, mitochondrial, domain 2"/>
    <property type="match status" value="1"/>
</dbReference>
<dbReference type="GO" id="GO:0005737">
    <property type="term" value="C:cytoplasm"/>
    <property type="evidence" value="ECO:0007669"/>
    <property type="project" value="UniProtKB-SubCell"/>
</dbReference>
<feature type="domain" description="Amine oxidase" evidence="14">
    <location>
        <begin position="40"/>
        <end position="473"/>
    </location>
</feature>
<dbReference type="SUPFAM" id="SSF51905">
    <property type="entry name" value="FAD/NAD(P)-binding domain"/>
    <property type="match status" value="1"/>
</dbReference>
<keyword evidence="9 12" id="KW-0274">FAD</keyword>
<dbReference type="InterPro" id="IPR036188">
    <property type="entry name" value="FAD/NAD-bd_sf"/>
</dbReference>
<dbReference type="UniPathway" id="UPA00252"/>
<comment type="function">
    <text evidence="3 12">Involved in coproporphyrin-dependent heme b biosynthesis. Catalyzes the oxidation of coproporphyrinogen III to coproporphyrin III.</text>
</comment>
<dbReference type="Gene3D" id="1.10.3110.10">
    <property type="entry name" value="protoporphyrinogen ix oxidase, domain 3"/>
    <property type="match status" value="1"/>
</dbReference>
<sequence length="477" mass="49579">MAAASLPSVRFPDVSSHSTDPDFAPTSAAARRVVVIGGGLTGLTTAWALRDADLQVTVLESSDRIGGQLHSLAPAELNGALIDVGAESVHLGAPHLAKLVTELGLRDEVVTAEPGSSRLLTRRGLRPLPAGVGPTGPTRLGPVLRSGIVPVPGLLRAGLEPLFARPVTEDISVGDFVRRRFGSAITEIFVDPLLGNLHAGDVDRLSLAAVAPTLAPMATTGRSMLLRRRPPASGAPMFASWPQGLARLVDGLAAQAGAEVRTGTPATGLRREGSGWVVQTAEEELVADQVVLAVPQSALKGLIGTHFPAAAELLAQTRTADVATIALAYPSAAAEQLEGNGVLLRTDSGRVLKAATWLSRKWARLAGPDQFLVRASAGRVGSSVLDELDDAALAARIHRDLQETTGLRVTPRASVVSRWPEAFPQLEVGHRARIAQVREQLRGSGLLLAGAPVDGLGISATVRSALSAADEVLTGAR</sequence>
<comment type="subcellular location">
    <subcellularLocation>
        <location evidence="12">Cytoplasm</location>
    </subcellularLocation>
</comment>
<protein>
    <recommendedName>
        <fullName evidence="7 12">Coproporphyrinogen III oxidase</fullName>
        <ecNumber evidence="6 12">1.3.3.15</ecNumber>
    </recommendedName>
</protein>
<comment type="similarity">
    <text evidence="5 12">Belongs to the protoporphyrinogen/coproporphyrinogen oxidase family. Coproporphyrinogen III oxidase subfamily.</text>
</comment>
<dbReference type="PANTHER" id="PTHR42923:SF3">
    <property type="entry name" value="PROTOPORPHYRINOGEN OXIDASE"/>
    <property type="match status" value="1"/>
</dbReference>
<evidence type="ECO:0000256" key="4">
    <source>
        <dbReference type="ARBA" id="ARBA00004744"/>
    </source>
</evidence>
<evidence type="ECO:0000256" key="10">
    <source>
        <dbReference type="ARBA" id="ARBA00023002"/>
    </source>
</evidence>
<evidence type="ECO:0000256" key="7">
    <source>
        <dbReference type="ARBA" id="ARBA00019046"/>
    </source>
</evidence>
<evidence type="ECO:0000256" key="6">
    <source>
        <dbReference type="ARBA" id="ARBA00012402"/>
    </source>
</evidence>
<evidence type="ECO:0000313" key="15">
    <source>
        <dbReference type="EMBL" id="TDT31255.1"/>
    </source>
</evidence>
<keyword evidence="8 12" id="KW-0285">Flavoprotein</keyword>
<dbReference type="Proteomes" id="UP000295371">
    <property type="component" value="Unassembled WGS sequence"/>
</dbReference>
<proteinExistence type="inferred from homology"/>
<keyword evidence="11 12" id="KW-0350">Heme biosynthesis</keyword>
<name>A0A4R7J2L0_9ACTN</name>
<dbReference type="Gene3D" id="3.50.50.60">
    <property type="entry name" value="FAD/NAD(P)-binding domain"/>
    <property type="match status" value="1"/>
</dbReference>
<evidence type="ECO:0000256" key="13">
    <source>
        <dbReference type="SAM" id="MobiDB-lite"/>
    </source>
</evidence>
<dbReference type="InterPro" id="IPR004572">
    <property type="entry name" value="Protoporphyrinogen_oxidase"/>
</dbReference>
<reference evidence="15 16" key="1">
    <citation type="submission" date="2019-03" db="EMBL/GenBank/DDBJ databases">
        <title>Genomic Encyclopedia of Archaeal and Bacterial Type Strains, Phase II (KMG-II): from individual species to whole genera.</title>
        <authorList>
            <person name="Goeker M."/>
        </authorList>
    </citation>
    <scope>NUCLEOTIDE SEQUENCE [LARGE SCALE GENOMIC DNA]</scope>
    <source>
        <strain evidence="15 16">DSM 24323</strain>
    </source>
</reference>
<dbReference type="GO" id="GO:0004729">
    <property type="term" value="F:oxygen-dependent protoporphyrinogen oxidase activity"/>
    <property type="evidence" value="ECO:0007669"/>
    <property type="project" value="UniProtKB-UniRule"/>
</dbReference>
<dbReference type="AlphaFoldDB" id="A0A4R7J2L0"/>
<feature type="region of interest" description="Disordered" evidence="13">
    <location>
        <begin position="1"/>
        <end position="24"/>
    </location>
</feature>
<gene>
    <name evidence="15" type="ORF">CLV29_2670</name>
</gene>
<evidence type="ECO:0000259" key="14">
    <source>
        <dbReference type="Pfam" id="PF01593"/>
    </source>
</evidence>
<accession>A0A4R7J2L0</accession>
<dbReference type="PANTHER" id="PTHR42923">
    <property type="entry name" value="PROTOPORPHYRINOGEN OXIDASE"/>
    <property type="match status" value="1"/>
</dbReference>
<keyword evidence="10 12" id="KW-0560">Oxidoreductase</keyword>
<comment type="caution">
    <text evidence="15">The sequence shown here is derived from an EMBL/GenBank/DDBJ whole genome shotgun (WGS) entry which is preliminary data.</text>
</comment>
<evidence type="ECO:0000256" key="12">
    <source>
        <dbReference type="RuleBase" id="RU364052"/>
    </source>
</evidence>
<evidence type="ECO:0000256" key="1">
    <source>
        <dbReference type="ARBA" id="ARBA00001755"/>
    </source>
</evidence>
<comment type="catalytic activity">
    <reaction evidence="1">
        <text>coproporphyrinogen III + 3 O2 = coproporphyrin III + 3 H2O2</text>
        <dbReference type="Rhea" id="RHEA:43436"/>
        <dbReference type="ChEBI" id="CHEBI:15379"/>
        <dbReference type="ChEBI" id="CHEBI:16240"/>
        <dbReference type="ChEBI" id="CHEBI:57309"/>
        <dbReference type="ChEBI" id="CHEBI:131725"/>
        <dbReference type="EC" id="1.3.3.15"/>
    </reaction>
    <physiologicalReaction direction="left-to-right" evidence="1">
        <dbReference type="Rhea" id="RHEA:43437"/>
    </physiologicalReaction>
</comment>
<dbReference type="InterPro" id="IPR050464">
    <property type="entry name" value="Zeta_carotene_desat/Oxidored"/>
</dbReference>
<keyword evidence="12" id="KW-0963">Cytoplasm</keyword>
<dbReference type="SUPFAM" id="SSF54373">
    <property type="entry name" value="FAD-linked reductases, C-terminal domain"/>
    <property type="match status" value="1"/>
</dbReference>
<evidence type="ECO:0000313" key="16">
    <source>
        <dbReference type="Proteomes" id="UP000295371"/>
    </source>
</evidence>
<evidence type="ECO:0000256" key="3">
    <source>
        <dbReference type="ARBA" id="ARBA00002185"/>
    </source>
</evidence>
<comment type="cofactor">
    <cofactor evidence="2 12">
        <name>FAD</name>
        <dbReference type="ChEBI" id="CHEBI:57692"/>
    </cofactor>
</comment>
<dbReference type="EC" id="1.3.3.15" evidence="6 12"/>
<evidence type="ECO:0000256" key="5">
    <source>
        <dbReference type="ARBA" id="ARBA00008310"/>
    </source>
</evidence>
<comment type="pathway">
    <text evidence="4 12">Porphyrin-containing compound metabolism; protoheme biosynthesis.</text>
</comment>
<organism evidence="15 16">
    <name type="scientific">Naumannella halotolerans</name>
    <dbReference type="NCBI Taxonomy" id="993414"/>
    <lineage>
        <taxon>Bacteria</taxon>
        <taxon>Bacillati</taxon>
        <taxon>Actinomycetota</taxon>
        <taxon>Actinomycetes</taxon>
        <taxon>Propionibacteriales</taxon>
        <taxon>Propionibacteriaceae</taxon>
        <taxon>Naumannella</taxon>
    </lineage>
</organism>
<dbReference type="NCBIfam" id="TIGR00562">
    <property type="entry name" value="proto_IX_ox"/>
    <property type="match status" value="1"/>
</dbReference>
<evidence type="ECO:0000256" key="2">
    <source>
        <dbReference type="ARBA" id="ARBA00001974"/>
    </source>
</evidence>
<dbReference type="EMBL" id="SOAW01000002">
    <property type="protein sequence ID" value="TDT31255.1"/>
    <property type="molecule type" value="Genomic_DNA"/>
</dbReference>
<dbReference type="GO" id="GO:0006783">
    <property type="term" value="P:heme biosynthetic process"/>
    <property type="evidence" value="ECO:0007669"/>
    <property type="project" value="UniProtKB-UniRule"/>
</dbReference>
<evidence type="ECO:0000256" key="8">
    <source>
        <dbReference type="ARBA" id="ARBA00022630"/>
    </source>
</evidence>
<evidence type="ECO:0000256" key="11">
    <source>
        <dbReference type="ARBA" id="ARBA00023133"/>
    </source>
</evidence>
<dbReference type="InterPro" id="IPR002937">
    <property type="entry name" value="Amino_oxidase"/>
</dbReference>
<keyword evidence="16" id="KW-1185">Reference proteome</keyword>
<dbReference type="Pfam" id="PF01593">
    <property type="entry name" value="Amino_oxidase"/>
    <property type="match status" value="1"/>
</dbReference>